<organism evidence="1 2">
    <name type="scientific">Zingiber officinale</name>
    <name type="common">Ginger</name>
    <name type="synonym">Amomum zingiber</name>
    <dbReference type="NCBI Taxonomy" id="94328"/>
    <lineage>
        <taxon>Eukaryota</taxon>
        <taxon>Viridiplantae</taxon>
        <taxon>Streptophyta</taxon>
        <taxon>Embryophyta</taxon>
        <taxon>Tracheophyta</taxon>
        <taxon>Spermatophyta</taxon>
        <taxon>Magnoliopsida</taxon>
        <taxon>Liliopsida</taxon>
        <taxon>Zingiberales</taxon>
        <taxon>Zingiberaceae</taxon>
        <taxon>Zingiber</taxon>
    </lineage>
</organism>
<gene>
    <name evidence="1" type="ORF">ZIOFF_052229</name>
</gene>
<name>A0A8J5FLS0_ZINOF</name>
<evidence type="ECO:0000313" key="1">
    <source>
        <dbReference type="EMBL" id="KAG6490897.1"/>
    </source>
</evidence>
<protein>
    <submittedName>
        <fullName evidence="1">Uncharacterized protein</fullName>
    </submittedName>
</protein>
<keyword evidence="2" id="KW-1185">Reference proteome</keyword>
<accession>A0A8J5FLS0</accession>
<dbReference type="EMBL" id="JACMSC010000014">
    <property type="protein sequence ID" value="KAG6490897.1"/>
    <property type="molecule type" value="Genomic_DNA"/>
</dbReference>
<sequence>MEIMEAESAWEEELFLDELDIGGVLLIDDERLGSVIRSLEAEISAAAVLGADEDSVAEQCSNMHDSGRCEDCRMEDILTGGGSRSTTTACLVEEDQAEWDAAATGDQSPCGGEMGGWYVDELLEMGGVIWCEGRTGCSASHHNGGGEWEWETCAEPYYCSLWE</sequence>
<dbReference type="PANTHER" id="PTHR37611">
    <property type="entry name" value="VIRUS-SPECIFIC-SIGNALING-PATHWAY REGULATED PROTEIN-RELATED"/>
    <property type="match status" value="1"/>
</dbReference>
<proteinExistence type="predicted"/>
<dbReference type="Proteomes" id="UP000734854">
    <property type="component" value="Unassembled WGS sequence"/>
</dbReference>
<dbReference type="PANTHER" id="PTHR37611:SF4">
    <property type="entry name" value="OS06G0538400 PROTEIN"/>
    <property type="match status" value="1"/>
</dbReference>
<comment type="caution">
    <text evidence="1">The sequence shown here is derived from an EMBL/GenBank/DDBJ whole genome shotgun (WGS) entry which is preliminary data.</text>
</comment>
<evidence type="ECO:0000313" key="2">
    <source>
        <dbReference type="Proteomes" id="UP000734854"/>
    </source>
</evidence>
<dbReference type="AlphaFoldDB" id="A0A8J5FLS0"/>
<reference evidence="1 2" key="1">
    <citation type="submission" date="2020-08" db="EMBL/GenBank/DDBJ databases">
        <title>Plant Genome Project.</title>
        <authorList>
            <person name="Zhang R.-G."/>
        </authorList>
    </citation>
    <scope>NUCLEOTIDE SEQUENCE [LARGE SCALE GENOMIC DNA]</scope>
    <source>
        <tissue evidence="1">Rhizome</tissue>
    </source>
</reference>